<organism evidence="1 2">
    <name type="scientific">Caballeronia grimmiae</name>
    <dbReference type="NCBI Taxonomy" id="1071679"/>
    <lineage>
        <taxon>Bacteria</taxon>
        <taxon>Pseudomonadati</taxon>
        <taxon>Pseudomonadota</taxon>
        <taxon>Betaproteobacteria</taxon>
        <taxon>Burkholderiales</taxon>
        <taxon>Burkholderiaceae</taxon>
        <taxon>Caballeronia</taxon>
    </lineage>
</organism>
<evidence type="ECO:0000313" key="1">
    <source>
        <dbReference type="EMBL" id="KDR33392.1"/>
    </source>
</evidence>
<comment type="caution">
    <text evidence="1">The sequence shown here is derived from an EMBL/GenBank/DDBJ whole genome shotgun (WGS) entry which is preliminary data.</text>
</comment>
<dbReference type="eggNOG" id="ENOG502ZMEU">
    <property type="taxonomic scope" value="Bacteria"/>
</dbReference>
<evidence type="ECO:0008006" key="3">
    <source>
        <dbReference type="Google" id="ProtNLM"/>
    </source>
</evidence>
<accession>A0A069NYZ2</accession>
<reference evidence="1 2" key="1">
    <citation type="submission" date="2014-03" db="EMBL/GenBank/DDBJ databases">
        <title>Draft Genome Sequences of Four Burkholderia Strains.</title>
        <authorList>
            <person name="Liu X.Y."/>
            <person name="Li C.X."/>
            <person name="Xu J.H."/>
        </authorList>
    </citation>
    <scope>NUCLEOTIDE SEQUENCE [LARGE SCALE GENOMIC DNA]</scope>
    <source>
        <strain evidence="1 2">R27</strain>
    </source>
</reference>
<protein>
    <recommendedName>
        <fullName evidence="3">General stress protein 17M-like domain-containing protein</fullName>
    </recommendedName>
</protein>
<dbReference type="RefSeq" id="WP_052005867.1">
    <property type="nucleotide sequence ID" value="NZ_JAQQDO010000012.1"/>
</dbReference>
<dbReference type="EMBL" id="JFHE01000016">
    <property type="protein sequence ID" value="KDR33392.1"/>
    <property type="molecule type" value="Genomic_DNA"/>
</dbReference>
<proteinExistence type="predicted"/>
<gene>
    <name evidence="1" type="ORF">BG57_07620</name>
</gene>
<sequence>METTIARIFQSMEEAEKARDALVQSGVPRDAIDLSFQADEAGPVRGNFLTGDSTDSIGWKEEYDARFRHQGEVSRFILTAQVEEARVKDVEAVLQQAGGCTVDAVTAAPKTGEA</sequence>
<evidence type="ECO:0000313" key="2">
    <source>
        <dbReference type="Proteomes" id="UP000027439"/>
    </source>
</evidence>
<dbReference type="AlphaFoldDB" id="A0A069NYZ2"/>
<name>A0A069NYZ2_9BURK</name>
<dbReference type="Proteomes" id="UP000027439">
    <property type="component" value="Unassembled WGS sequence"/>
</dbReference>